<feature type="region of interest" description="Disordered" evidence="2">
    <location>
        <begin position="254"/>
        <end position="308"/>
    </location>
</feature>
<proteinExistence type="inferred from homology"/>
<comment type="caution">
    <text evidence="4">The sequence shown here is derived from an EMBL/GenBank/DDBJ whole genome shotgun (WGS) entry which is preliminary data.</text>
</comment>
<feature type="compositionally biased region" description="Basic and acidic residues" evidence="2">
    <location>
        <begin position="283"/>
        <end position="298"/>
    </location>
</feature>
<dbReference type="AlphaFoldDB" id="A0A8K0UIM5"/>
<dbReference type="PANTHER" id="PTHR13056">
    <property type="entry name" value="VACUOLAR FUSION PROTEIN CCZ1 HOMOLOG-RELATED"/>
    <property type="match status" value="1"/>
</dbReference>
<reference evidence="4" key="1">
    <citation type="journal article" date="2021" name="New Phytol.">
        <title>Evolutionary innovations through gain and loss of genes in the ectomycorrhizal Boletales.</title>
        <authorList>
            <person name="Wu G."/>
            <person name="Miyauchi S."/>
            <person name="Morin E."/>
            <person name="Kuo A."/>
            <person name="Drula E."/>
            <person name="Varga T."/>
            <person name="Kohler A."/>
            <person name="Feng B."/>
            <person name="Cao Y."/>
            <person name="Lipzen A."/>
            <person name="Daum C."/>
            <person name="Hundley H."/>
            <person name="Pangilinan J."/>
            <person name="Johnson J."/>
            <person name="Barry K."/>
            <person name="LaButti K."/>
            <person name="Ng V."/>
            <person name="Ahrendt S."/>
            <person name="Min B."/>
            <person name="Choi I.G."/>
            <person name="Park H."/>
            <person name="Plett J.M."/>
            <person name="Magnuson J."/>
            <person name="Spatafora J.W."/>
            <person name="Nagy L.G."/>
            <person name="Henrissat B."/>
            <person name="Grigoriev I.V."/>
            <person name="Yang Z.L."/>
            <person name="Xu J."/>
            <person name="Martin F.M."/>
        </authorList>
    </citation>
    <scope>NUCLEOTIDE SEQUENCE</scope>
    <source>
        <strain evidence="4">KKN 215</strain>
    </source>
</reference>
<evidence type="ECO:0000313" key="5">
    <source>
        <dbReference type="Proteomes" id="UP000813824"/>
    </source>
</evidence>
<name>A0A8K0UIM5_9AGAR</name>
<dbReference type="GO" id="GO:0016192">
    <property type="term" value="P:vesicle-mediated transport"/>
    <property type="evidence" value="ECO:0007669"/>
    <property type="project" value="InterPro"/>
</dbReference>
<comment type="similarity">
    <text evidence="1">Belongs to the CCZ1 family.</text>
</comment>
<evidence type="ECO:0000259" key="3">
    <source>
        <dbReference type="Pfam" id="PF19031"/>
    </source>
</evidence>
<feature type="region of interest" description="Disordered" evidence="2">
    <location>
        <begin position="392"/>
        <end position="478"/>
    </location>
</feature>
<dbReference type="GO" id="GO:0035658">
    <property type="term" value="C:Mon1-Ccz1 complex"/>
    <property type="evidence" value="ECO:0007669"/>
    <property type="project" value="InterPro"/>
</dbReference>
<evidence type="ECO:0000256" key="1">
    <source>
        <dbReference type="ARBA" id="ARBA00005352"/>
    </source>
</evidence>
<feature type="compositionally biased region" description="Basic and acidic residues" evidence="2">
    <location>
        <begin position="436"/>
        <end position="463"/>
    </location>
</feature>
<dbReference type="InterPro" id="IPR013176">
    <property type="entry name" value="Ccz1"/>
</dbReference>
<feature type="region of interest" description="Disordered" evidence="2">
    <location>
        <begin position="330"/>
        <end position="378"/>
    </location>
</feature>
<dbReference type="Pfam" id="PF19031">
    <property type="entry name" value="Intu_longin_1"/>
    <property type="match status" value="1"/>
</dbReference>
<organism evidence="4 5">
    <name type="scientific">Cristinia sonorae</name>
    <dbReference type="NCBI Taxonomy" id="1940300"/>
    <lineage>
        <taxon>Eukaryota</taxon>
        <taxon>Fungi</taxon>
        <taxon>Dikarya</taxon>
        <taxon>Basidiomycota</taxon>
        <taxon>Agaricomycotina</taxon>
        <taxon>Agaricomycetes</taxon>
        <taxon>Agaricomycetidae</taxon>
        <taxon>Agaricales</taxon>
        <taxon>Pleurotineae</taxon>
        <taxon>Stephanosporaceae</taxon>
        <taxon>Cristinia</taxon>
    </lineage>
</organism>
<keyword evidence="5" id="KW-1185">Reference proteome</keyword>
<evidence type="ECO:0000256" key="2">
    <source>
        <dbReference type="SAM" id="MobiDB-lite"/>
    </source>
</evidence>
<dbReference type="EMBL" id="JAEVFJ010000029">
    <property type="protein sequence ID" value="KAH8093310.1"/>
    <property type="molecule type" value="Genomic_DNA"/>
</dbReference>
<dbReference type="InterPro" id="IPR043987">
    <property type="entry name" value="CCZ1/INTU/HSP4_longin_1"/>
</dbReference>
<accession>A0A8K0UIM5</accession>
<gene>
    <name evidence="4" type="ORF">BXZ70DRAFT_949891</name>
</gene>
<protein>
    <recommendedName>
        <fullName evidence="3">CCZ1/INTU/HSP4 first Longin domain-containing protein</fullName>
    </recommendedName>
</protein>
<feature type="domain" description="CCZ1/INTU/HSP4 first Longin" evidence="3">
    <location>
        <begin position="25"/>
        <end position="159"/>
    </location>
</feature>
<feature type="compositionally biased region" description="Acidic residues" evidence="2">
    <location>
        <begin position="464"/>
        <end position="477"/>
    </location>
</feature>
<sequence>MSRIPPALLYLTIYNPTLQPTGPNNDDDEDAEEQAHVLFYTARERAVSRDKILRQVGLAKALVNFSSMLGAETPCENVHSQSRRMIMLSPEPNFWIHACVELAKTPRQVTPKRNAPKTKGKEPVAKPEVVYDHHDGSLSDLALRTHIQRGYELFKLIHGSFTSIISTLGQQALELQLERFFTVWAWKWDADEDTTFSLHLGLPLHPLYRSLTTILDEFASQLSFDTTTFLINAAQVIPSTSLLKSGYAPTLPGHIGTRIPPSPPPVLKASSSTGTVVLPKTHTPPEESGPKSSEKPQDAKPSFMPMPHMNLDMRNIKWSWPGYLTFGRAKSGGSPSIPPTPAEPETSQTNAHSVPQDSTKEEHAGEEEAAASPLATPPMAIDTESLQDAISSDHALSTQPPTPSLNTAPLSSQNDEHAVSTAESVPSSDEAGEEAPSEKSDGEASKEDELISDDSQGRTHDSADAEEQDNTPSEEVEAVVARDEELPLPIYLPTTVHLSSGDDATMTRKKRVWHATLHTMTFALVVDYDHPQEQLPPTTDVAKLFRDVEFVIKSEETKVLEASIPTVTKLLEPQDKHIIVTGPFTVSSQGGFTSRSEHFFSGQQILRSDLDAQEVFSRGANPQHWYVSRRCPGGDDVDDSTSGEAYMEIARKESTLTDVDNALAGIVRRFVEG</sequence>
<dbReference type="OrthoDB" id="240546at2759"/>
<dbReference type="Proteomes" id="UP000813824">
    <property type="component" value="Unassembled WGS sequence"/>
</dbReference>
<dbReference type="PANTHER" id="PTHR13056:SF0">
    <property type="entry name" value="VACUOLAR FUSION PROTEIN CCZ1 HOMOLOG-RELATED"/>
    <property type="match status" value="1"/>
</dbReference>
<feature type="compositionally biased region" description="Polar residues" evidence="2">
    <location>
        <begin position="392"/>
        <end position="413"/>
    </location>
</feature>
<evidence type="ECO:0000313" key="4">
    <source>
        <dbReference type="EMBL" id="KAH8093310.1"/>
    </source>
</evidence>
<feature type="compositionally biased region" description="Polar residues" evidence="2">
    <location>
        <begin position="345"/>
        <end position="357"/>
    </location>
</feature>